<proteinExistence type="predicted"/>
<dbReference type="SUPFAM" id="SSF160443">
    <property type="entry name" value="SMR domain-like"/>
    <property type="match status" value="1"/>
</dbReference>
<dbReference type="Pfam" id="PF02845">
    <property type="entry name" value="CUE"/>
    <property type="match status" value="1"/>
</dbReference>
<dbReference type="AlphaFoldDB" id="A0AA88L3J3"/>
<dbReference type="InterPro" id="IPR052772">
    <property type="entry name" value="Endo/PolyKinase_Domain-Protein"/>
</dbReference>
<dbReference type="SUPFAM" id="SSF52540">
    <property type="entry name" value="P-loop containing nucleoside triphosphate hydrolases"/>
    <property type="match status" value="1"/>
</dbReference>
<dbReference type="Pfam" id="PF08590">
    <property type="entry name" value="DUF1771"/>
    <property type="match status" value="1"/>
</dbReference>
<accession>A0AA88L3J3</accession>
<evidence type="ECO:0000259" key="2">
    <source>
        <dbReference type="PROSITE" id="PS50828"/>
    </source>
</evidence>
<evidence type="ECO:0000313" key="4">
    <source>
        <dbReference type="EMBL" id="KAK2717538.1"/>
    </source>
</evidence>
<dbReference type="Pfam" id="PF13671">
    <property type="entry name" value="AAA_33"/>
    <property type="match status" value="1"/>
</dbReference>
<dbReference type="SMART" id="SM01162">
    <property type="entry name" value="DUF1771"/>
    <property type="match status" value="1"/>
</dbReference>
<feature type="region of interest" description="Disordered" evidence="1">
    <location>
        <begin position="732"/>
        <end position="754"/>
    </location>
</feature>
<dbReference type="PANTHER" id="PTHR46535">
    <property type="entry name" value="NEDD4-BINDING PROTEIN 2"/>
    <property type="match status" value="1"/>
</dbReference>
<dbReference type="InterPro" id="IPR003892">
    <property type="entry name" value="CUE"/>
</dbReference>
<evidence type="ECO:0000313" key="5">
    <source>
        <dbReference type="Proteomes" id="UP001187531"/>
    </source>
</evidence>
<dbReference type="Gene3D" id="3.40.50.300">
    <property type="entry name" value="P-loop containing nucleotide triphosphate hydrolases"/>
    <property type="match status" value="1"/>
</dbReference>
<dbReference type="InterPro" id="IPR013899">
    <property type="entry name" value="DUF1771"/>
</dbReference>
<dbReference type="SMART" id="SM00546">
    <property type="entry name" value="CUE"/>
    <property type="match status" value="3"/>
</dbReference>
<dbReference type="Proteomes" id="UP001187531">
    <property type="component" value="Unassembled WGS sequence"/>
</dbReference>
<evidence type="ECO:0000259" key="3">
    <source>
        <dbReference type="PROSITE" id="PS51140"/>
    </source>
</evidence>
<dbReference type="InterPro" id="IPR009060">
    <property type="entry name" value="UBA-like_sf"/>
</dbReference>
<dbReference type="PROSITE" id="PS50828">
    <property type="entry name" value="SMR"/>
    <property type="match status" value="1"/>
</dbReference>
<dbReference type="SUPFAM" id="SSF46934">
    <property type="entry name" value="UBA-like"/>
    <property type="match status" value="2"/>
</dbReference>
<keyword evidence="5" id="KW-1185">Reference proteome</keyword>
<feature type="domain" description="CUE" evidence="3">
    <location>
        <begin position="10"/>
        <end position="53"/>
    </location>
</feature>
<gene>
    <name evidence="4" type="ORF">QYM36_006353</name>
</gene>
<feature type="domain" description="CUE" evidence="3">
    <location>
        <begin position="655"/>
        <end position="698"/>
    </location>
</feature>
<dbReference type="Gene3D" id="1.10.8.10">
    <property type="entry name" value="DNA helicase RuvA subunit, C-terminal domain"/>
    <property type="match status" value="1"/>
</dbReference>
<sequence length="1176" mass="132077">MSAATQSMETEGDKIEVLKSIFPQLGDDVVIDALASNEWNMEISVQCLLIISESKSEQETVVNTQCETRIMSLTPPPILEQPITKKEPITAPSPKAREKKPRWRDSKNVDVTQGVSYKIADQCIAEHDKVLILMRGVPGSGKSTLARAIAERHDGVVFSSDDFHYDQTGVYRFDPANLSEAHSQNARRAQFTMESGVSPVIIDNTNIELWETRPYAMSACKEGYDILVLEPDTPWRYDPRICGQRNTHGVSRNKTTQMIEKLRRNTITSSQVKAYGISCLEKARGEDVEKAEEKKTLKAEDHKELAKQDESSETCPETQLQETEKPVPVESPIEIPKEEKIAAIDTTPEEPAIPIEVQESFDLSCCKGLEKNGERERSDTVELGPEIQLQETEQQVPAETPKEEKIAAIDVTSKEPALPIEALESFDLFYYKGLEKKEGRKRSDTVESVVSANTDSGEVPLEASLKPLQKPRRKCKIMANFSIASTELTRVSAQQPQDTTIVANPTLDIKEEEKTLVKEPLLNSENPITDSLATSLSPCVSAPARLQDIEQHGDNDLKAHASSTSVDSILYGSIPDDWSVLSFKPEVVNLPESDFVENQKTYDDVSIQTNFGDGTHLREILAIPRNINIGKTLLPPIQSRLKLDKGTLTDAGEFESNTSVKLLIKLFPTVEVDSLKDVLQNCGGDVDWTVNVLLDSGYEITPEVPEMEECHQEDVEEISVTVEKPIENQDIIPPEIKEEKRDSATPKHSKKRERKELKAEEFFVMAPSLSEQTRRITGKDYSSFTAYKIRCRKGLEVPQPVDETPMPQEAPLLDENNFPSEAPCVLEKEEEEMVPLVIPKDFAKQLVSMFASTVCSSNQDFLDSTPDDMKIQIPKALAFEFFSYWYSSVFCSQQAETRKGSDDEGVSKEETQGLHKDVHLQEIMDMELALQIAEDEKNNSDEMINKRNTMAFKLSQKQLHESFPHVDSSFLDALFEANQYNYDKTIRAIEDLIGTAPKNTSEVIQKTNEHQHIKTEDVAVPITDWKTARACAQEYNNQRKHYLSKANEAFRKGMPAVASYYAQQALYHGDASKDYNEVAMELLSENSKKEDSSSYTVDLHFLHVAEALKVLDGHLKRVLERGDERAKGGFLHVITGRGLKSINGISRIKPAVEAYLKQKKIRFEEANPGMLKVRLQ</sequence>
<organism evidence="4 5">
    <name type="scientific">Artemia franciscana</name>
    <name type="common">Brine shrimp</name>
    <name type="synonym">Artemia sanfranciscana</name>
    <dbReference type="NCBI Taxonomy" id="6661"/>
    <lineage>
        <taxon>Eukaryota</taxon>
        <taxon>Metazoa</taxon>
        <taxon>Ecdysozoa</taxon>
        <taxon>Arthropoda</taxon>
        <taxon>Crustacea</taxon>
        <taxon>Branchiopoda</taxon>
        <taxon>Anostraca</taxon>
        <taxon>Artemiidae</taxon>
        <taxon>Artemia</taxon>
    </lineage>
</organism>
<dbReference type="CDD" id="cd14279">
    <property type="entry name" value="CUE"/>
    <property type="match status" value="2"/>
</dbReference>
<evidence type="ECO:0000256" key="1">
    <source>
        <dbReference type="SAM" id="MobiDB-lite"/>
    </source>
</evidence>
<dbReference type="Gene3D" id="3.30.1370.110">
    <property type="match status" value="1"/>
</dbReference>
<dbReference type="GO" id="GO:0004519">
    <property type="term" value="F:endonuclease activity"/>
    <property type="evidence" value="ECO:0007669"/>
    <property type="project" value="TreeGrafter"/>
</dbReference>
<dbReference type="InterPro" id="IPR036063">
    <property type="entry name" value="Smr_dom_sf"/>
</dbReference>
<dbReference type="InterPro" id="IPR027417">
    <property type="entry name" value="P-loop_NTPase"/>
</dbReference>
<protein>
    <recommendedName>
        <fullName evidence="6">NEDD4-binding protein 2</fullName>
    </recommendedName>
</protein>
<feature type="region of interest" description="Disordered" evidence="1">
    <location>
        <begin position="78"/>
        <end position="106"/>
    </location>
</feature>
<dbReference type="PANTHER" id="PTHR46535:SF1">
    <property type="entry name" value="NEDD4-BINDING PROTEIN 2"/>
    <property type="match status" value="1"/>
</dbReference>
<dbReference type="SMART" id="SM00463">
    <property type="entry name" value="SMR"/>
    <property type="match status" value="1"/>
</dbReference>
<dbReference type="PROSITE" id="PS51140">
    <property type="entry name" value="CUE"/>
    <property type="match status" value="2"/>
</dbReference>
<feature type="compositionally biased region" description="Basic and acidic residues" evidence="1">
    <location>
        <begin position="735"/>
        <end position="745"/>
    </location>
</feature>
<dbReference type="GO" id="GO:0005634">
    <property type="term" value="C:nucleus"/>
    <property type="evidence" value="ECO:0007669"/>
    <property type="project" value="TreeGrafter"/>
</dbReference>
<dbReference type="GO" id="GO:0043130">
    <property type="term" value="F:ubiquitin binding"/>
    <property type="evidence" value="ECO:0007669"/>
    <property type="project" value="InterPro"/>
</dbReference>
<name>A0AA88L3J3_ARTSF</name>
<evidence type="ECO:0008006" key="6">
    <source>
        <dbReference type="Google" id="ProtNLM"/>
    </source>
</evidence>
<reference evidence="4" key="1">
    <citation type="submission" date="2023-07" db="EMBL/GenBank/DDBJ databases">
        <title>Chromosome-level genome assembly of Artemia franciscana.</title>
        <authorList>
            <person name="Jo E."/>
        </authorList>
    </citation>
    <scope>NUCLEOTIDE SEQUENCE</scope>
    <source>
        <tissue evidence="4">Whole body</tissue>
    </source>
</reference>
<feature type="compositionally biased region" description="Basic and acidic residues" evidence="1">
    <location>
        <begin position="288"/>
        <end position="310"/>
    </location>
</feature>
<dbReference type="EMBL" id="JAVRJZ010000010">
    <property type="protein sequence ID" value="KAK2717538.1"/>
    <property type="molecule type" value="Genomic_DNA"/>
</dbReference>
<dbReference type="InterPro" id="IPR002625">
    <property type="entry name" value="Smr_dom"/>
</dbReference>
<comment type="caution">
    <text evidence="4">The sequence shown here is derived from an EMBL/GenBank/DDBJ whole genome shotgun (WGS) entry which is preliminary data.</text>
</comment>
<feature type="domain" description="Smr" evidence="2">
    <location>
        <begin position="1097"/>
        <end position="1176"/>
    </location>
</feature>
<feature type="region of interest" description="Disordered" evidence="1">
    <location>
        <begin position="288"/>
        <end position="328"/>
    </location>
</feature>